<comment type="caution">
    <text evidence="1">The sequence shown here is derived from an EMBL/GenBank/DDBJ whole genome shotgun (WGS) entry which is preliminary data.</text>
</comment>
<dbReference type="Proteomes" id="UP000620075">
    <property type="component" value="Unassembled WGS sequence"/>
</dbReference>
<sequence>MTADEVASLLDPDALLEALVHAFRALSAGEADVPARIAARSSSGMLAAMPGFLLEAGLGVKLVSVFPGNHGRPVPSHQGLIALFDGASGIPLAVLDCRVITARRTAAASALSVRECASPQAKILAILGAGVQGRSHLEFVPRVRDFGEIRIASRNQAHAQRLAGALPHAHAAPSFAEAARGADVICCCTDSPEPVLRREWVRPGTHITSVGFSATGSELEPELVRSARLIVETRAVFQPPPAGAAELAGVDPATAVELGEVLGGAVGRSSQAEITLYKSAGHAVQDLAAARLVYERALATGAGTRLPL</sequence>
<dbReference type="Pfam" id="PF02423">
    <property type="entry name" value="OCD_Mu_crystall"/>
    <property type="match status" value="1"/>
</dbReference>
<dbReference type="PANTHER" id="PTHR13812">
    <property type="entry name" value="KETIMINE REDUCTASE MU-CRYSTALLIN"/>
    <property type="match status" value="1"/>
</dbReference>
<reference evidence="1 2" key="1">
    <citation type="submission" date="2020-10" db="EMBL/GenBank/DDBJ databases">
        <title>Ca. Dormibacterota MAGs.</title>
        <authorList>
            <person name="Montgomery K."/>
        </authorList>
    </citation>
    <scope>NUCLEOTIDE SEQUENCE [LARGE SCALE GENOMIC DNA]</scope>
    <source>
        <strain evidence="1">SC8811_S16_3</strain>
    </source>
</reference>
<organism evidence="1 2">
    <name type="scientific">Candidatus Dormiibacter inghamiae</name>
    <dbReference type="NCBI Taxonomy" id="3127013"/>
    <lineage>
        <taxon>Bacteria</taxon>
        <taxon>Bacillati</taxon>
        <taxon>Candidatus Dormiibacterota</taxon>
        <taxon>Candidatus Dormibacteria</taxon>
        <taxon>Candidatus Dormibacterales</taxon>
        <taxon>Candidatus Dormibacteraceae</taxon>
        <taxon>Candidatus Dormiibacter</taxon>
    </lineage>
</organism>
<dbReference type="AlphaFoldDB" id="A0A934K9T3"/>
<gene>
    <name evidence="1" type="ORF">JF888_05355</name>
</gene>
<evidence type="ECO:0000313" key="1">
    <source>
        <dbReference type="EMBL" id="MBJ7602604.1"/>
    </source>
</evidence>
<protein>
    <submittedName>
        <fullName evidence="1">Ornithine cyclodeaminase family protein</fullName>
    </submittedName>
</protein>
<dbReference type="InterPro" id="IPR023401">
    <property type="entry name" value="ODC_N"/>
</dbReference>
<dbReference type="Gene3D" id="3.30.1780.10">
    <property type="entry name" value="ornithine cyclodeaminase, domain 1"/>
    <property type="match status" value="1"/>
</dbReference>
<dbReference type="PANTHER" id="PTHR13812:SF19">
    <property type="entry name" value="KETIMINE REDUCTASE MU-CRYSTALLIN"/>
    <property type="match status" value="1"/>
</dbReference>
<dbReference type="PIRSF" id="PIRSF001439">
    <property type="entry name" value="CryM"/>
    <property type="match status" value="1"/>
</dbReference>
<proteinExistence type="predicted"/>
<accession>A0A934K9T3</accession>
<dbReference type="GO" id="GO:0005737">
    <property type="term" value="C:cytoplasm"/>
    <property type="evidence" value="ECO:0007669"/>
    <property type="project" value="TreeGrafter"/>
</dbReference>
<dbReference type="EMBL" id="JAEKNQ010000021">
    <property type="protein sequence ID" value="MBJ7602604.1"/>
    <property type="molecule type" value="Genomic_DNA"/>
</dbReference>
<dbReference type="InterPro" id="IPR036291">
    <property type="entry name" value="NAD(P)-bd_dom_sf"/>
</dbReference>
<name>A0A934K9T3_9BACT</name>
<evidence type="ECO:0000313" key="2">
    <source>
        <dbReference type="Proteomes" id="UP000620075"/>
    </source>
</evidence>
<dbReference type="SUPFAM" id="SSF51735">
    <property type="entry name" value="NAD(P)-binding Rossmann-fold domains"/>
    <property type="match status" value="1"/>
</dbReference>
<dbReference type="Gene3D" id="3.40.50.720">
    <property type="entry name" value="NAD(P)-binding Rossmann-like Domain"/>
    <property type="match status" value="1"/>
</dbReference>
<dbReference type="InterPro" id="IPR003462">
    <property type="entry name" value="ODC_Mu_crystall"/>
</dbReference>